<dbReference type="InterPro" id="IPR020849">
    <property type="entry name" value="Small_GTPase_Ras-type"/>
</dbReference>
<gene>
    <name evidence="10" type="ORF">M0811_12795</name>
</gene>
<dbReference type="PANTHER" id="PTHR24070">
    <property type="entry name" value="RAS, DI-RAS, AND RHEB FAMILY MEMBERS OF SMALL GTPASE SUPERFAMILY"/>
    <property type="match status" value="1"/>
</dbReference>
<evidence type="ECO:0000313" key="10">
    <source>
        <dbReference type="EMBL" id="KAJ5067877.1"/>
    </source>
</evidence>
<dbReference type="OrthoDB" id="5976022at2759"/>
<evidence type="ECO:0000256" key="8">
    <source>
        <dbReference type="ARBA" id="ARBA00023288"/>
    </source>
</evidence>
<keyword evidence="9" id="KW-0636">Prenylation</keyword>
<comment type="caution">
    <text evidence="10">The sequence shown here is derived from an EMBL/GenBank/DDBJ whole genome shotgun (WGS) entry which is preliminary data.</text>
</comment>
<name>A0A9Q0L7P3_ANAIG</name>
<dbReference type="FunFam" id="3.40.50.300:FF:000080">
    <property type="entry name" value="Ras-like GTPase Ras1"/>
    <property type="match status" value="1"/>
</dbReference>
<evidence type="ECO:0000256" key="3">
    <source>
        <dbReference type="ARBA" id="ARBA00022475"/>
    </source>
</evidence>
<dbReference type="PROSITE" id="PS51420">
    <property type="entry name" value="RHO"/>
    <property type="match status" value="1"/>
</dbReference>
<sequence>MSELKLVIVGGGGVGKSALTIQFLQNHFITQYDPTIEETYRKQVVVDAKTYVLNILDTAGQEDYSAMREQYMRTGEGFLLVYSIISETSFSEIEDLRDQIVRVKDQSIFPMVLAGNKYDLNDDRIIESKRGEELAKTFQCPFIETSAKTKHNVEECFHALVREIVKMRETNQQSKPKKKKKRCSLL</sequence>
<reference evidence="10" key="1">
    <citation type="submission" date="2022-10" db="EMBL/GenBank/DDBJ databases">
        <title>Novel sulphate-reducing endosymbionts in the free-living metamonad Anaeramoeba.</title>
        <authorList>
            <person name="Jerlstrom-Hultqvist J."/>
            <person name="Cepicka I."/>
            <person name="Gallot-Lavallee L."/>
            <person name="Salas-Leiva D."/>
            <person name="Curtis B.A."/>
            <person name="Zahonova K."/>
            <person name="Pipaliya S."/>
            <person name="Dacks J."/>
            <person name="Roger A.J."/>
        </authorList>
    </citation>
    <scope>NUCLEOTIDE SEQUENCE</scope>
    <source>
        <strain evidence="10">BMAN</strain>
    </source>
</reference>
<dbReference type="SMART" id="SM00175">
    <property type="entry name" value="RAB"/>
    <property type="match status" value="1"/>
</dbReference>
<dbReference type="OMA" id="AAQFNCA"/>
<dbReference type="AlphaFoldDB" id="A0A9Q0L7P3"/>
<comment type="similarity">
    <text evidence="2">Belongs to the small GTPase superfamily. Ras family.</text>
</comment>
<dbReference type="GO" id="GO:0005886">
    <property type="term" value="C:plasma membrane"/>
    <property type="evidence" value="ECO:0007669"/>
    <property type="project" value="UniProtKB-SubCell"/>
</dbReference>
<keyword evidence="11" id="KW-1185">Reference proteome</keyword>
<keyword evidence="6" id="KW-0342">GTP-binding</keyword>
<dbReference type="Gene3D" id="3.40.50.300">
    <property type="entry name" value="P-loop containing nucleotide triphosphate hydrolases"/>
    <property type="match status" value="1"/>
</dbReference>
<dbReference type="SUPFAM" id="SSF52540">
    <property type="entry name" value="P-loop containing nucleoside triphosphate hydrolases"/>
    <property type="match status" value="1"/>
</dbReference>
<evidence type="ECO:0000256" key="6">
    <source>
        <dbReference type="ARBA" id="ARBA00023134"/>
    </source>
</evidence>
<comment type="subcellular location">
    <subcellularLocation>
        <location evidence="1">Cell membrane</location>
        <topology evidence="1">Lipid-anchor</topology>
    </subcellularLocation>
</comment>
<dbReference type="SMART" id="SM00173">
    <property type="entry name" value="RAS"/>
    <property type="match status" value="1"/>
</dbReference>
<dbReference type="GO" id="GO:0003924">
    <property type="term" value="F:GTPase activity"/>
    <property type="evidence" value="ECO:0007669"/>
    <property type="project" value="InterPro"/>
</dbReference>
<accession>A0A9Q0L7P3</accession>
<keyword evidence="3" id="KW-1003">Cell membrane</keyword>
<keyword evidence="5" id="KW-0547">Nucleotide-binding</keyword>
<dbReference type="SMART" id="SM00174">
    <property type="entry name" value="RHO"/>
    <property type="match status" value="1"/>
</dbReference>
<keyword evidence="7" id="KW-0472">Membrane</keyword>
<dbReference type="EMBL" id="JAPDFW010000124">
    <property type="protein sequence ID" value="KAJ5067877.1"/>
    <property type="molecule type" value="Genomic_DNA"/>
</dbReference>
<proteinExistence type="inferred from homology"/>
<dbReference type="Proteomes" id="UP001149090">
    <property type="component" value="Unassembled WGS sequence"/>
</dbReference>
<dbReference type="PROSITE" id="PS51421">
    <property type="entry name" value="RAS"/>
    <property type="match status" value="1"/>
</dbReference>
<dbReference type="InterPro" id="IPR001806">
    <property type="entry name" value="Small_GTPase"/>
</dbReference>
<dbReference type="InterPro" id="IPR027417">
    <property type="entry name" value="P-loop_NTPase"/>
</dbReference>
<evidence type="ECO:0000256" key="5">
    <source>
        <dbReference type="ARBA" id="ARBA00022741"/>
    </source>
</evidence>
<evidence type="ECO:0000256" key="4">
    <source>
        <dbReference type="ARBA" id="ARBA00022481"/>
    </source>
</evidence>
<keyword evidence="4" id="KW-0488">Methylation</keyword>
<dbReference type="PRINTS" id="PR00449">
    <property type="entry name" value="RASTRNSFRMNG"/>
</dbReference>
<dbReference type="PROSITE" id="PS51419">
    <property type="entry name" value="RAB"/>
    <property type="match status" value="1"/>
</dbReference>
<keyword evidence="8" id="KW-0449">Lipoprotein</keyword>
<evidence type="ECO:0000256" key="7">
    <source>
        <dbReference type="ARBA" id="ARBA00023136"/>
    </source>
</evidence>
<organism evidence="10 11">
    <name type="scientific">Anaeramoeba ignava</name>
    <name type="common">Anaerobic marine amoeba</name>
    <dbReference type="NCBI Taxonomy" id="1746090"/>
    <lineage>
        <taxon>Eukaryota</taxon>
        <taxon>Metamonada</taxon>
        <taxon>Anaeramoebidae</taxon>
        <taxon>Anaeramoeba</taxon>
    </lineage>
</organism>
<protein>
    <submittedName>
        <fullName evidence="10">Ras-like protein rasb</fullName>
    </submittedName>
</protein>
<evidence type="ECO:0000256" key="2">
    <source>
        <dbReference type="ARBA" id="ARBA00008344"/>
    </source>
</evidence>
<dbReference type="NCBIfam" id="TIGR00231">
    <property type="entry name" value="small_GTP"/>
    <property type="match status" value="1"/>
</dbReference>
<dbReference type="InterPro" id="IPR005225">
    <property type="entry name" value="Small_GTP-bd"/>
</dbReference>
<dbReference type="Pfam" id="PF00071">
    <property type="entry name" value="Ras"/>
    <property type="match status" value="1"/>
</dbReference>
<evidence type="ECO:0000256" key="1">
    <source>
        <dbReference type="ARBA" id="ARBA00004193"/>
    </source>
</evidence>
<dbReference type="GO" id="GO:0005525">
    <property type="term" value="F:GTP binding"/>
    <property type="evidence" value="ECO:0007669"/>
    <property type="project" value="UniProtKB-KW"/>
</dbReference>
<dbReference type="GO" id="GO:0007165">
    <property type="term" value="P:signal transduction"/>
    <property type="evidence" value="ECO:0007669"/>
    <property type="project" value="InterPro"/>
</dbReference>
<evidence type="ECO:0000256" key="9">
    <source>
        <dbReference type="ARBA" id="ARBA00023289"/>
    </source>
</evidence>
<evidence type="ECO:0000313" key="11">
    <source>
        <dbReference type="Proteomes" id="UP001149090"/>
    </source>
</evidence>